<reference evidence="1" key="1">
    <citation type="journal article" date="2020" name="Nature">
        <title>Giant virus diversity and host interactions through global metagenomics.</title>
        <authorList>
            <person name="Schulz F."/>
            <person name="Roux S."/>
            <person name="Paez-Espino D."/>
            <person name="Jungbluth S."/>
            <person name="Walsh D.A."/>
            <person name="Denef V.J."/>
            <person name="McMahon K.D."/>
            <person name="Konstantinidis K.T."/>
            <person name="Eloe-Fadrosh E.A."/>
            <person name="Kyrpides N.C."/>
            <person name="Woyke T."/>
        </authorList>
    </citation>
    <scope>NUCLEOTIDE SEQUENCE</scope>
    <source>
        <strain evidence="1">GVMAG-S-1101165-83</strain>
    </source>
</reference>
<accession>A0A6C0JYQ4</accession>
<organism evidence="1">
    <name type="scientific">viral metagenome</name>
    <dbReference type="NCBI Taxonomy" id="1070528"/>
    <lineage>
        <taxon>unclassified sequences</taxon>
        <taxon>metagenomes</taxon>
        <taxon>organismal metagenomes</taxon>
    </lineage>
</organism>
<protein>
    <submittedName>
        <fullName evidence="1">Uncharacterized protein</fullName>
    </submittedName>
</protein>
<name>A0A6C0JYQ4_9ZZZZ</name>
<dbReference type="AlphaFoldDB" id="A0A6C0JYQ4"/>
<sequence length="133" mass="16080">MADIKNEENITFFLNDETGCNDDELMDLYNLQNELNELEIYGNLGDESGDIFLEMKDYEMNYTVKQLMLICEYYDILKDIRTNKLKKQDIIEQLLLFEKNVENVEITMKRKELWYYISELKNDKMMKKFVIWG</sequence>
<proteinExistence type="predicted"/>
<dbReference type="EMBL" id="MN740769">
    <property type="protein sequence ID" value="QHU10483.1"/>
    <property type="molecule type" value="Genomic_DNA"/>
</dbReference>
<evidence type="ECO:0000313" key="1">
    <source>
        <dbReference type="EMBL" id="QHU10483.1"/>
    </source>
</evidence>